<dbReference type="EMBL" id="MVBM01000011">
    <property type="protein sequence ID" value="OOK65031.1"/>
    <property type="molecule type" value="Genomic_DNA"/>
</dbReference>
<evidence type="ECO:0000256" key="1">
    <source>
        <dbReference type="SAM" id="MobiDB-lite"/>
    </source>
</evidence>
<reference evidence="2 3" key="1">
    <citation type="submission" date="2017-02" db="EMBL/GenBank/DDBJ databases">
        <title>Complete genome sequences of Mycobacterium kansasii strains isolated from rhesus macaques.</title>
        <authorList>
            <person name="Panda A."/>
            <person name="Nagaraj S."/>
            <person name="Zhao X."/>
            <person name="Tettelin H."/>
            <person name="Detolla L.J."/>
        </authorList>
    </citation>
    <scope>NUCLEOTIDE SEQUENCE [LARGE SCALE GENOMIC DNA]</scope>
    <source>
        <strain evidence="2 3">11-3813</strain>
    </source>
</reference>
<organism evidence="2 3">
    <name type="scientific">Mycobacterium kansasii</name>
    <dbReference type="NCBI Taxonomy" id="1768"/>
    <lineage>
        <taxon>Bacteria</taxon>
        <taxon>Bacillati</taxon>
        <taxon>Actinomycetota</taxon>
        <taxon>Actinomycetes</taxon>
        <taxon>Mycobacteriales</taxon>
        <taxon>Mycobacteriaceae</taxon>
        <taxon>Mycobacterium</taxon>
    </lineage>
</organism>
<evidence type="ECO:0000313" key="3">
    <source>
        <dbReference type="Proteomes" id="UP000189229"/>
    </source>
</evidence>
<feature type="compositionally biased region" description="Low complexity" evidence="1">
    <location>
        <begin position="47"/>
        <end position="57"/>
    </location>
</feature>
<accession>A0A1V3WFJ6</accession>
<dbReference type="AlphaFoldDB" id="A0A1V3WFJ6"/>
<dbReference type="Proteomes" id="UP000189229">
    <property type="component" value="Unassembled WGS sequence"/>
</dbReference>
<gene>
    <name evidence="2" type="ORF">BZL30_8942</name>
</gene>
<sequence>MEREPGLIADRPDVDPVDPAGWQVYGRGGQFLAALAQARAAARSGRCCRGSGGRIASPRPPRRRCAPAVRSWG</sequence>
<proteinExistence type="predicted"/>
<evidence type="ECO:0000313" key="2">
    <source>
        <dbReference type="EMBL" id="OOK65031.1"/>
    </source>
</evidence>
<name>A0A1V3WFJ6_MYCKA</name>
<comment type="caution">
    <text evidence="2">The sequence shown here is derived from an EMBL/GenBank/DDBJ whole genome shotgun (WGS) entry which is preliminary data.</text>
</comment>
<protein>
    <submittedName>
        <fullName evidence="2">Putative primosomal protein N</fullName>
    </submittedName>
</protein>
<feature type="region of interest" description="Disordered" evidence="1">
    <location>
        <begin position="47"/>
        <end position="73"/>
    </location>
</feature>